<reference evidence="2" key="2">
    <citation type="submission" date="2025-08" db="UniProtKB">
        <authorList>
            <consortium name="Ensembl"/>
        </authorList>
    </citation>
    <scope>IDENTIFICATION</scope>
</reference>
<dbReference type="Proteomes" id="UP000008225">
    <property type="component" value="Chromosome 2"/>
</dbReference>
<keyword evidence="1" id="KW-1133">Transmembrane helix</keyword>
<sequence length="82" mass="9805">FSCLSLPSSWDDRHLPPRLTNFCIFSRDGVSPCWPGWSQTPDLKRSTHLIFPKCRNYRQKPPCLAYLFILSLFYRFILWPRL</sequence>
<protein>
    <submittedName>
        <fullName evidence="2">Uncharacterized protein</fullName>
    </submittedName>
</protein>
<name>A0A8I3WXR5_CALJA</name>
<evidence type="ECO:0000313" key="3">
    <source>
        <dbReference type="Proteomes" id="UP000008225"/>
    </source>
</evidence>
<dbReference type="PANTHER" id="PTHR46254:SF6">
    <property type="entry name" value="HIGH MOBILITY GROUP AT-HOOK 2"/>
    <property type="match status" value="1"/>
</dbReference>
<reference evidence="2 3" key="1">
    <citation type="submission" date="2009-03" db="EMBL/GenBank/DDBJ databases">
        <authorList>
            <person name="Warren W."/>
            <person name="Ye L."/>
            <person name="Minx P."/>
            <person name="Worley K."/>
            <person name="Gibbs R."/>
            <person name="Wilson R.K."/>
        </authorList>
    </citation>
    <scope>NUCLEOTIDE SEQUENCE [LARGE SCALE GENOMIC DNA]</scope>
</reference>
<reference evidence="2" key="3">
    <citation type="submission" date="2025-09" db="UniProtKB">
        <authorList>
            <consortium name="Ensembl"/>
        </authorList>
    </citation>
    <scope>IDENTIFICATION</scope>
</reference>
<keyword evidence="1" id="KW-0472">Membrane</keyword>
<dbReference type="Ensembl" id="ENSCJAT00000145644.1">
    <property type="protein sequence ID" value="ENSCJAP00000088926.1"/>
    <property type="gene ID" value="ENSCJAG00000070211.1"/>
</dbReference>
<organism evidence="2 3">
    <name type="scientific">Callithrix jacchus</name>
    <name type="common">White-tufted-ear marmoset</name>
    <name type="synonym">Simia Jacchus</name>
    <dbReference type="NCBI Taxonomy" id="9483"/>
    <lineage>
        <taxon>Eukaryota</taxon>
        <taxon>Metazoa</taxon>
        <taxon>Chordata</taxon>
        <taxon>Craniata</taxon>
        <taxon>Vertebrata</taxon>
        <taxon>Euteleostomi</taxon>
        <taxon>Mammalia</taxon>
        <taxon>Eutheria</taxon>
        <taxon>Euarchontoglires</taxon>
        <taxon>Primates</taxon>
        <taxon>Haplorrhini</taxon>
        <taxon>Platyrrhini</taxon>
        <taxon>Cebidae</taxon>
        <taxon>Callitrichinae</taxon>
        <taxon>Callithrix</taxon>
        <taxon>Callithrix</taxon>
    </lineage>
</organism>
<keyword evidence="3" id="KW-1185">Reference proteome</keyword>
<proteinExistence type="predicted"/>
<keyword evidence="1" id="KW-0812">Transmembrane</keyword>
<accession>A0A8I3WXR5</accession>
<evidence type="ECO:0000313" key="2">
    <source>
        <dbReference type="Ensembl" id="ENSCJAP00000088926.1"/>
    </source>
</evidence>
<dbReference type="PANTHER" id="PTHR46254">
    <property type="entry name" value="PROTEIN GVQW1-RELATED"/>
    <property type="match status" value="1"/>
</dbReference>
<dbReference type="AlphaFoldDB" id="A0A8I3WXR5"/>
<feature type="transmembrane region" description="Helical" evidence="1">
    <location>
        <begin position="63"/>
        <end position="79"/>
    </location>
</feature>
<dbReference type="GeneTree" id="ENSGT00940000161627"/>
<evidence type="ECO:0000256" key="1">
    <source>
        <dbReference type="SAM" id="Phobius"/>
    </source>
</evidence>